<dbReference type="AlphaFoldDB" id="A0AAP0F3L6"/>
<proteinExistence type="predicted"/>
<name>A0AAP0F3L6_9MAGN</name>
<dbReference type="EMBL" id="JBBNAE010000008">
    <property type="protein sequence ID" value="KAK9103310.1"/>
    <property type="molecule type" value="Genomic_DNA"/>
</dbReference>
<organism evidence="1 2">
    <name type="scientific">Stephania japonica</name>
    <dbReference type="NCBI Taxonomy" id="461633"/>
    <lineage>
        <taxon>Eukaryota</taxon>
        <taxon>Viridiplantae</taxon>
        <taxon>Streptophyta</taxon>
        <taxon>Embryophyta</taxon>
        <taxon>Tracheophyta</taxon>
        <taxon>Spermatophyta</taxon>
        <taxon>Magnoliopsida</taxon>
        <taxon>Ranunculales</taxon>
        <taxon>Menispermaceae</taxon>
        <taxon>Menispermoideae</taxon>
        <taxon>Cissampelideae</taxon>
        <taxon>Stephania</taxon>
    </lineage>
</organism>
<comment type="caution">
    <text evidence="1">The sequence shown here is derived from an EMBL/GenBank/DDBJ whole genome shotgun (WGS) entry which is preliminary data.</text>
</comment>
<protein>
    <submittedName>
        <fullName evidence="1">Uncharacterized protein</fullName>
    </submittedName>
</protein>
<dbReference type="PANTHER" id="PTHR35312:SF1">
    <property type="entry name" value="OS07G0641800 PROTEIN"/>
    <property type="match status" value="1"/>
</dbReference>
<accession>A0AAP0F3L6</accession>
<evidence type="ECO:0000313" key="1">
    <source>
        <dbReference type="EMBL" id="KAK9103310.1"/>
    </source>
</evidence>
<sequence>MDEQGFNCMLDVFPVVRPRNYHVTSWQNAWSDEDKKEAEVHDIDYKDSFWEKLKSTAEGKLMHLPGSILSSFRVLAVSKHN</sequence>
<evidence type="ECO:0000313" key="2">
    <source>
        <dbReference type="Proteomes" id="UP001417504"/>
    </source>
</evidence>
<dbReference type="PANTHER" id="PTHR35312">
    <property type="entry name" value="OS07G0641800 PROTEIN"/>
    <property type="match status" value="1"/>
</dbReference>
<gene>
    <name evidence="1" type="ORF">Sjap_020564</name>
</gene>
<keyword evidence="2" id="KW-1185">Reference proteome</keyword>
<dbReference type="Proteomes" id="UP001417504">
    <property type="component" value="Unassembled WGS sequence"/>
</dbReference>
<reference evidence="1 2" key="1">
    <citation type="submission" date="2024-01" db="EMBL/GenBank/DDBJ databases">
        <title>Genome assemblies of Stephania.</title>
        <authorList>
            <person name="Yang L."/>
        </authorList>
    </citation>
    <scope>NUCLEOTIDE SEQUENCE [LARGE SCALE GENOMIC DNA]</scope>
    <source>
        <strain evidence="1">QJT</strain>
        <tissue evidence="1">Leaf</tissue>
    </source>
</reference>